<dbReference type="Proteomes" id="UP001201812">
    <property type="component" value="Unassembled WGS sequence"/>
</dbReference>
<sequence>MDNGTMVEAFKYLNYTQLAKKSLVSKRFCNLIRNNRKYLARLYVDRISMDSFQPVPVAIKVFNKELSTEAYNEWVICNNYSKQVPLDDQLASMQSRRVTGGYAKFSGYQLSAVAYYTDPNHREWNDRTSVFSAQAELNQQNWPVFEHFVRLATDPFIYIDSMNLTPQNDVLNLLAGAINSERRLQCNELSFYLNGNSQKSFTWAKNHVRCNRFYYTL</sequence>
<evidence type="ECO:0000313" key="2">
    <source>
        <dbReference type="Proteomes" id="UP001201812"/>
    </source>
</evidence>
<comment type="caution">
    <text evidence="1">The sequence shown here is derived from an EMBL/GenBank/DDBJ whole genome shotgun (WGS) entry which is preliminary data.</text>
</comment>
<evidence type="ECO:0008006" key="3">
    <source>
        <dbReference type="Google" id="ProtNLM"/>
    </source>
</evidence>
<gene>
    <name evidence="1" type="ORF">DdX_19257</name>
</gene>
<organism evidence="1 2">
    <name type="scientific">Ditylenchus destructor</name>
    <dbReference type="NCBI Taxonomy" id="166010"/>
    <lineage>
        <taxon>Eukaryota</taxon>
        <taxon>Metazoa</taxon>
        <taxon>Ecdysozoa</taxon>
        <taxon>Nematoda</taxon>
        <taxon>Chromadorea</taxon>
        <taxon>Rhabditida</taxon>
        <taxon>Tylenchina</taxon>
        <taxon>Tylenchomorpha</taxon>
        <taxon>Sphaerularioidea</taxon>
        <taxon>Anguinidae</taxon>
        <taxon>Anguininae</taxon>
        <taxon>Ditylenchus</taxon>
    </lineage>
</organism>
<proteinExistence type="predicted"/>
<dbReference type="EMBL" id="JAKKPZ010000354">
    <property type="protein sequence ID" value="KAI1696058.1"/>
    <property type="molecule type" value="Genomic_DNA"/>
</dbReference>
<protein>
    <recommendedName>
        <fullName evidence="3">F-box domain-containing protein</fullName>
    </recommendedName>
</protein>
<name>A0AAD4MIA0_9BILA</name>
<reference evidence="1" key="1">
    <citation type="submission" date="2022-01" db="EMBL/GenBank/DDBJ databases">
        <title>Genome Sequence Resource for Two Populations of Ditylenchus destructor, the Migratory Endoparasitic Phytonematode.</title>
        <authorList>
            <person name="Zhang H."/>
            <person name="Lin R."/>
            <person name="Xie B."/>
        </authorList>
    </citation>
    <scope>NUCLEOTIDE SEQUENCE</scope>
    <source>
        <strain evidence="1">BazhouSP</strain>
    </source>
</reference>
<evidence type="ECO:0000313" key="1">
    <source>
        <dbReference type="EMBL" id="KAI1696058.1"/>
    </source>
</evidence>
<dbReference type="AlphaFoldDB" id="A0AAD4MIA0"/>
<keyword evidence="2" id="KW-1185">Reference proteome</keyword>
<accession>A0AAD4MIA0</accession>